<dbReference type="InterPro" id="IPR036388">
    <property type="entry name" value="WH-like_DNA-bd_sf"/>
</dbReference>
<evidence type="ECO:0000313" key="6">
    <source>
        <dbReference type="EMBL" id="MDI6449700.1"/>
    </source>
</evidence>
<dbReference type="PANTHER" id="PTHR44688:SF16">
    <property type="entry name" value="DNA-BINDING TRANSCRIPTIONAL ACTIVATOR DEVR_DOSR"/>
    <property type="match status" value="1"/>
</dbReference>
<dbReference type="PROSITE" id="PS00622">
    <property type="entry name" value="HTH_LUXR_1"/>
    <property type="match status" value="1"/>
</dbReference>
<feature type="region of interest" description="Disordered" evidence="4">
    <location>
        <begin position="1"/>
        <end position="20"/>
    </location>
</feature>
<accession>A0AAW6TVT4</accession>
<dbReference type="GO" id="GO:0006355">
    <property type="term" value="P:regulation of DNA-templated transcription"/>
    <property type="evidence" value="ECO:0007669"/>
    <property type="project" value="InterPro"/>
</dbReference>
<evidence type="ECO:0000259" key="5">
    <source>
        <dbReference type="PROSITE" id="PS50043"/>
    </source>
</evidence>
<evidence type="ECO:0000256" key="4">
    <source>
        <dbReference type="SAM" id="MobiDB-lite"/>
    </source>
</evidence>
<dbReference type="EMBL" id="JASCXX010000012">
    <property type="protein sequence ID" value="MDI6449700.1"/>
    <property type="molecule type" value="Genomic_DNA"/>
</dbReference>
<keyword evidence="7" id="KW-1185">Reference proteome</keyword>
<sequence length="116" mass="13444">MSPPHETSKGDDRRSDRADPDALQVLLDGRQWSYVRRRYELTPREVQIAEMVCRGFRNDRIARDLKIRPGTVKTHVRNIYRKVKVKSKIAMLLRFVTEANGQSAPRGQLRGVQSIE</sequence>
<evidence type="ECO:0000256" key="1">
    <source>
        <dbReference type="ARBA" id="ARBA00023015"/>
    </source>
</evidence>
<dbReference type="PRINTS" id="PR00038">
    <property type="entry name" value="HTHLUXR"/>
</dbReference>
<keyword evidence="2" id="KW-0238">DNA-binding</keyword>
<dbReference type="Gene3D" id="1.10.10.10">
    <property type="entry name" value="Winged helix-like DNA-binding domain superfamily/Winged helix DNA-binding domain"/>
    <property type="match status" value="1"/>
</dbReference>
<dbReference type="InterPro" id="IPR016032">
    <property type="entry name" value="Sig_transdc_resp-reg_C-effctor"/>
</dbReference>
<dbReference type="CDD" id="cd06170">
    <property type="entry name" value="LuxR_C_like"/>
    <property type="match status" value="1"/>
</dbReference>
<protein>
    <submittedName>
        <fullName evidence="6">LuxR C-terminal-related transcriptional regulator</fullName>
    </submittedName>
</protein>
<evidence type="ECO:0000256" key="2">
    <source>
        <dbReference type="ARBA" id="ARBA00023125"/>
    </source>
</evidence>
<dbReference type="Pfam" id="PF00196">
    <property type="entry name" value="GerE"/>
    <property type="match status" value="1"/>
</dbReference>
<name>A0AAW6TVT4_9BACT</name>
<comment type="caution">
    <text evidence="6">The sequence shown here is derived from an EMBL/GenBank/DDBJ whole genome shotgun (WGS) entry which is preliminary data.</text>
</comment>
<dbReference type="AlphaFoldDB" id="A0AAW6TVT4"/>
<proteinExistence type="predicted"/>
<dbReference type="InterPro" id="IPR000792">
    <property type="entry name" value="Tscrpt_reg_LuxR_C"/>
</dbReference>
<evidence type="ECO:0000256" key="3">
    <source>
        <dbReference type="ARBA" id="ARBA00023163"/>
    </source>
</evidence>
<feature type="domain" description="HTH luxR-type" evidence="5">
    <location>
        <begin position="34"/>
        <end position="99"/>
    </location>
</feature>
<dbReference type="Proteomes" id="UP001431776">
    <property type="component" value="Unassembled WGS sequence"/>
</dbReference>
<dbReference type="PANTHER" id="PTHR44688">
    <property type="entry name" value="DNA-BINDING TRANSCRIPTIONAL ACTIVATOR DEVR_DOSR"/>
    <property type="match status" value="1"/>
</dbReference>
<keyword evidence="1" id="KW-0805">Transcription regulation</keyword>
<dbReference type="SMART" id="SM00421">
    <property type="entry name" value="HTH_LUXR"/>
    <property type="match status" value="1"/>
</dbReference>
<keyword evidence="3" id="KW-0804">Transcription</keyword>
<gene>
    <name evidence="6" type="ORF">QJ522_11645</name>
</gene>
<reference evidence="6" key="1">
    <citation type="submission" date="2023-05" db="EMBL/GenBank/DDBJ databases">
        <title>Anaerotaeda fermentans gen. nov., sp. nov., a novel anaerobic planctomycete of the new family within the order Sedimentisphaerales isolated from Taman Peninsula, Russia.</title>
        <authorList>
            <person name="Khomyakova M.A."/>
            <person name="Merkel A.Y."/>
            <person name="Slobodkin A.I."/>
        </authorList>
    </citation>
    <scope>NUCLEOTIDE SEQUENCE</scope>
    <source>
        <strain evidence="6">M17dextr</strain>
    </source>
</reference>
<dbReference type="GO" id="GO:0003677">
    <property type="term" value="F:DNA binding"/>
    <property type="evidence" value="ECO:0007669"/>
    <property type="project" value="UniProtKB-KW"/>
</dbReference>
<dbReference type="PROSITE" id="PS50043">
    <property type="entry name" value="HTH_LUXR_2"/>
    <property type="match status" value="1"/>
</dbReference>
<organism evidence="6 7">
    <name type="scientific">Anaerobaca lacustris</name>
    <dbReference type="NCBI Taxonomy" id="3044600"/>
    <lineage>
        <taxon>Bacteria</taxon>
        <taxon>Pseudomonadati</taxon>
        <taxon>Planctomycetota</taxon>
        <taxon>Phycisphaerae</taxon>
        <taxon>Sedimentisphaerales</taxon>
        <taxon>Anaerobacaceae</taxon>
        <taxon>Anaerobaca</taxon>
    </lineage>
</organism>
<dbReference type="RefSeq" id="WP_349245108.1">
    <property type="nucleotide sequence ID" value="NZ_JASCXX010000012.1"/>
</dbReference>
<evidence type="ECO:0000313" key="7">
    <source>
        <dbReference type="Proteomes" id="UP001431776"/>
    </source>
</evidence>
<dbReference type="SUPFAM" id="SSF46894">
    <property type="entry name" value="C-terminal effector domain of the bipartite response regulators"/>
    <property type="match status" value="1"/>
</dbReference>